<evidence type="ECO:0000256" key="7">
    <source>
        <dbReference type="ARBA" id="ARBA00029321"/>
    </source>
</evidence>
<dbReference type="PRINTS" id="PR00662">
    <property type="entry name" value="G6PISOMERASE"/>
</dbReference>
<keyword evidence="5 8" id="KW-0324">Glycolysis</keyword>
<keyword evidence="11" id="KW-1185">Reference proteome</keyword>
<dbReference type="EC" id="5.3.1.9" evidence="8"/>
<comment type="catalytic activity">
    <reaction evidence="7 8 9">
        <text>alpha-D-glucose 6-phosphate = beta-D-fructose 6-phosphate</text>
        <dbReference type="Rhea" id="RHEA:11816"/>
        <dbReference type="ChEBI" id="CHEBI:57634"/>
        <dbReference type="ChEBI" id="CHEBI:58225"/>
        <dbReference type="EC" id="5.3.1.9"/>
    </reaction>
</comment>
<evidence type="ECO:0000313" key="11">
    <source>
        <dbReference type="Proteomes" id="UP000053859"/>
    </source>
</evidence>
<comment type="function">
    <text evidence="8">Catalyzes the reversible isomerization of glucose-6-phosphate to fructose-6-phosphate.</text>
</comment>
<comment type="similarity">
    <text evidence="2 8 9">Belongs to the GPI family.</text>
</comment>
<dbReference type="EMBL" id="DF968271">
    <property type="protein sequence ID" value="GAP48734.1"/>
    <property type="molecule type" value="Genomic_DNA"/>
</dbReference>
<dbReference type="InterPro" id="IPR023096">
    <property type="entry name" value="G6P_Isomerase_C"/>
</dbReference>
<dbReference type="UniPathway" id="UPA00109">
    <property type="reaction ID" value="UER00181"/>
</dbReference>
<keyword evidence="6 8" id="KW-0413">Isomerase</keyword>
<dbReference type="PANTHER" id="PTHR11469">
    <property type="entry name" value="GLUCOSE-6-PHOSPHATE ISOMERASE"/>
    <property type="match status" value="1"/>
</dbReference>
<evidence type="ECO:0000256" key="8">
    <source>
        <dbReference type="HAMAP-Rule" id="MF_00473"/>
    </source>
</evidence>
<dbReference type="InterPro" id="IPR001672">
    <property type="entry name" value="G6P_Isomerase"/>
</dbReference>
<dbReference type="GO" id="GO:0006094">
    <property type="term" value="P:gluconeogenesis"/>
    <property type="evidence" value="ECO:0007669"/>
    <property type="project" value="UniProtKB-UniRule"/>
</dbReference>
<dbReference type="AlphaFoldDB" id="A0A0K8PMT5"/>
<reference evidence="10" key="1">
    <citation type="journal article" date="2015" name="Genome Announc.">
        <title>Draft Genome Sequence of Thiostrepton-Producing Streptomyces azureus ATCC 14921.</title>
        <authorList>
            <person name="Sakihara K."/>
            <person name="Maeda J."/>
            <person name="Tashiro K."/>
            <person name="Fujino Y."/>
            <person name="Kuhara S."/>
            <person name="Ohshima T."/>
            <person name="Ogata S."/>
            <person name="Doi K."/>
        </authorList>
    </citation>
    <scope>NUCLEOTIDE SEQUENCE [LARGE SCALE GENOMIC DNA]</scope>
    <source>
        <strain evidence="10">ATCC14921</strain>
    </source>
</reference>
<dbReference type="InterPro" id="IPR046348">
    <property type="entry name" value="SIS_dom_sf"/>
</dbReference>
<dbReference type="UniPathway" id="UPA00138"/>
<protein>
    <recommendedName>
        <fullName evidence="8">Glucose-6-phosphate isomerase</fullName>
        <shortName evidence="8">GPI</shortName>
        <ecNumber evidence="8">5.3.1.9</ecNumber>
    </recommendedName>
    <alternativeName>
        <fullName evidence="8">Phosphoglucose isomerase</fullName>
        <shortName evidence="8">PGI</shortName>
    </alternativeName>
    <alternativeName>
        <fullName evidence="8">Phosphohexose isomerase</fullName>
        <shortName evidence="8">PHI</shortName>
    </alternativeName>
</protein>
<dbReference type="RefSeq" id="WP_059418252.1">
    <property type="nucleotide sequence ID" value="NZ_DF968271.1"/>
</dbReference>
<name>A0A0K8PMT5_STRAJ</name>
<organism evidence="10 11">
    <name type="scientific">Streptomyces azureus</name>
    <dbReference type="NCBI Taxonomy" id="146537"/>
    <lineage>
        <taxon>Bacteria</taxon>
        <taxon>Bacillati</taxon>
        <taxon>Actinomycetota</taxon>
        <taxon>Actinomycetes</taxon>
        <taxon>Kitasatosporales</taxon>
        <taxon>Streptomycetaceae</taxon>
        <taxon>Streptomyces</taxon>
    </lineage>
</organism>
<dbReference type="GO" id="GO:0097367">
    <property type="term" value="F:carbohydrate derivative binding"/>
    <property type="evidence" value="ECO:0007669"/>
    <property type="project" value="InterPro"/>
</dbReference>
<dbReference type="InterPro" id="IPR035482">
    <property type="entry name" value="SIS_PGI_2"/>
</dbReference>
<dbReference type="PROSITE" id="PS00174">
    <property type="entry name" value="P_GLUCOSE_ISOMERASE_2"/>
    <property type="match status" value="1"/>
</dbReference>
<sequence length="550" mass="60648">MNADGRTRLNQMPEWTALAKHREELGDVQMRELFAADSGRGTAYTLRVGDLYVDYSKHLVTDDTLRLLRELATATDVLGLRDAMFRGEKINTTENRAVLHTALRAPRDAVIEVDGENVVPGVHAVLDKMADFAERVRSGAWTGHTGKRIRNVVNVGIGGSDLGPAMAYEVLRAFTDRDLTVRFVSNVDGADLHEALRDLDPAQTLFVIASKTFTTIETVTNATSARGWLLDALGDEAAVAKHFVALSTNAQKVAEFGIDTANMFEFWDWVGGRYSYDSAIGLTLMIAIGPDNFREMLDGFRIVDEHFRTAPAESNVPLLLGLLGIWYGNFHDAQSHAVLPYSHYLSKFTAYLQQLDMESNGKYVGRDGHEVEWQTGPVVWGTPGTNGQHAYYQLIHQGTKLIPADFIGFARPVAELSDALKAQHDLLMANFFAQTQALAFGKTPEEVRAEGVPEELVPHKTFKGNHPTTTILAPELTPSVLGQLVALYEHKVFVQGAVWNIDSFDQWGVELGKVLAKRVEPALTEGAEVEGLDASTKALVATYRELRGRQ</sequence>
<dbReference type="PATRIC" id="fig|146537.3.peg.3784"/>
<dbReference type="FunFam" id="3.40.50.10490:FF:000018">
    <property type="entry name" value="Glucose-6-phosphate isomerase"/>
    <property type="match status" value="1"/>
</dbReference>
<dbReference type="HAMAP" id="MF_00473">
    <property type="entry name" value="G6P_isomerase"/>
    <property type="match status" value="1"/>
</dbReference>
<feature type="active site" evidence="8">
    <location>
        <position position="389"/>
    </location>
</feature>
<comment type="pathway">
    <text evidence="8">Carbohydrate biosynthesis; gluconeogenesis.</text>
</comment>
<comment type="subcellular location">
    <subcellularLocation>
        <location evidence="8">Cytoplasm</location>
    </subcellularLocation>
</comment>
<dbReference type="SUPFAM" id="SSF53697">
    <property type="entry name" value="SIS domain"/>
    <property type="match status" value="1"/>
</dbReference>
<evidence type="ECO:0000256" key="9">
    <source>
        <dbReference type="RuleBase" id="RU000612"/>
    </source>
</evidence>
<evidence type="ECO:0000256" key="5">
    <source>
        <dbReference type="ARBA" id="ARBA00023152"/>
    </source>
</evidence>
<dbReference type="GO" id="GO:0006096">
    <property type="term" value="P:glycolytic process"/>
    <property type="evidence" value="ECO:0007669"/>
    <property type="project" value="UniProtKB-UniRule"/>
</dbReference>
<dbReference type="GO" id="GO:0051156">
    <property type="term" value="P:glucose 6-phosphate metabolic process"/>
    <property type="evidence" value="ECO:0007669"/>
    <property type="project" value="TreeGrafter"/>
</dbReference>
<keyword evidence="3 8" id="KW-0312">Gluconeogenesis</keyword>
<dbReference type="CDD" id="cd05015">
    <property type="entry name" value="SIS_PGI_1"/>
    <property type="match status" value="1"/>
</dbReference>
<dbReference type="PROSITE" id="PS51463">
    <property type="entry name" value="P_GLUCOSE_ISOMERASE_3"/>
    <property type="match status" value="1"/>
</dbReference>
<dbReference type="Gene3D" id="1.10.1390.10">
    <property type="match status" value="1"/>
</dbReference>
<accession>A0A0K8PMT5</accession>
<feature type="active site" description="Proton donor" evidence="8">
    <location>
        <position position="358"/>
    </location>
</feature>
<dbReference type="FunFam" id="1.10.1390.10:FF:000001">
    <property type="entry name" value="Glucose-6-phosphate isomerase"/>
    <property type="match status" value="1"/>
</dbReference>
<keyword evidence="4 8" id="KW-0963">Cytoplasm</keyword>
<dbReference type="NCBIfam" id="NF001211">
    <property type="entry name" value="PRK00179.1"/>
    <property type="match status" value="1"/>
</dbReference>
<dbReference type="InterPro" id="IPR018189">
    <property type="entry name" value="Phosphoglucose_isomerase_CS"/>
</dbReference>
<evidence type="ECO:0000256" key="2">
    <source>
        <dbReference type="ARBA" id="ARBA00006604"/>
    </source>
</evidence>
<dbReference type="Pfam" id="PF00342">
    <property type="entry name" value="PGI"/>
    <property type="match status" value="1"/>
</dbReference>
<evidence type="ECO:0000256" key="4">
    <source>
        <dbReference type="ARBA" id="ARBA00022490"/>
    </source>
</evidence>
<dbReference type="GO" id="GO:0004347">
    <property type="term" value="F:glucose-6-phosphate isomerase activity"/>
    <property type="evidence" value="ECO:0007669"/>
    <property type="project" value="UniProtKB-UniRule"/>
</dbReference>
<evidence type="ECO:0000256" key="6">
    <source>
        <dbReference type="ARBA" id="ARBA00023235"/>
    </source>
</evidence>
<dbReference type="GO" id="GO:0048029">
    <property type="term" value="F:monosaccharide binding"/>
    <property type="evidence" value="ECO:0007669"/>
    <property type="project" value="TreeGrafter"/>
</dbReference>
<dbReference type="CDD" id="cd05016">
    <property type="entry name" value="SIS_PGI_2"/>
    <property type="match status" value="1"/>
</dbReference>
<dbReference type="OrthoDB" id="140919at2"/>
<dbReference type="PANTHER" id="PTHR11469:SF1">
    <property type="entry name" value="GLUCOSE-6-PHOSPHATE ISOMERASE"/>
    <property type="match status" value="1"/>
</dbReference>
<gene>
    <name evidence="8" type="primary">pgi</name>
    <name evidence="10" type="ORF">SAZU_3570</name>
</gene>
<dbReference type="Gene3D" id="3.40.50.10490">
    <property type="entry name" value="Glucose-6-phosphate isomerase like protein, domain 1"/>
    <property type="match status" value="2"/>
</dbReference>
<evidence type="ECO:0000313" key="10">
    <source>
        <dbReference type="EMBL" id="GAP48734.1"/>
    </source>
</evidence>
<dbReference type="GO" id="GO:0005829">
    <property type="term" value="C:cytosol"/>
    <property type="evidence" value="ECO:0007669"/>
    <property type="project" value="TreeGrafter"/>
</dbReference>
<evidence type="ECO:0000256" key="3">
    <source>
        <dbReference type="ARBA" id="ARBA00022432"/>
    </source>
</evidence>
<dbReference type="InterPro" id="IPR035476">
    <property type="entry name" value="SIS_PGI_1"/>
</dbReference>
<dbReference type="Proteomes" id="UP000053859">
    <property type="component" value="Unassembled WGS sequence"/>
</dbReference>
<comment type="pathway">
    <text evidence="1 8 9">Carbohydrate degradation; glycolysis; D-glyceraldehyde 3-phosphate and glycerone phosphate from D-glucose: step 2/4.</text>
</comment>
<proteinExistence type="inferred from homology"/>
<feature type="active site" evidence="8">
    <location>
        <position position="513"/>
    </location>
</feature>
<evidence type="ECO:0000256" key="1">
    <source>
        <dbReference type="ARBA" id="ARBA00004926"/>
    </source>
</evidence>